<gene>
    <name evidence="1" type="ORF">HMPREF0204_13575</name>
</gene>
<sequence length="55" mass="6352">MKTMRKVLKTKKDNYQITSLLTLNQKKMASYLNHTATTDYLCCVPTLEDSQELVV</sequence>
<evidence type="ECO:0000313" key="1">
    <source>
        <dbReference type="EMBL" id="EFK34506.1"/>
    </source>
</evidence>
<name>A0ABP2ITZ7_CHRGE</name>
<keyword evidence="2" id="KW-1185">Reference proteome</keyword>
<dbReference type="EMBL" id="ACKQ02000007">
    <property type="protein sequence ID" value="EFK34506.1"/>
    <property type="molecule type" value="Genomic_DNA"/>
</dbReference>
<evidence type="ECO:0000313" key="2">
    <source>
        <dbReference type="Proteomes" id="UP000002969"/>
    </source>
</evidence>
<accession>A0ABP2ITZ7</accession>
<comment type="caution">
    <text evidence="1">The sequence shown here is derived from an EMBL/GenBank/DDBJ whole genome shotgun (WGS) entry which is preliminary data.</text>
</comment>
<proteinExistence type="predicted"/>
<dbReference type="Proteomes" id="UP000002969">
    <property type="component" value="Unassembled WGS sequence"/>
</dbReference>
<protein>
    <submittedName>
        <fullName evidence="1">Uncharacterized protein</fullName>
    </submittedName>
</protein>
<reference evidence="1" key="1">
    <citation type="submission" date="2010-06" db="EMBL/GenBank/DDBJ databases">
        <authorList>
            <person name="Muzny D."/>
            <person name="Qin X."/>
            <person name="Buhay C."/>
            <person name="Dugan-Rocha S."/>
            <person name="Ding Y."/>
            <person name="Chen G."/>
            <person name="Hawes A."/>
            <person name="Holder M."/>
            <person name="Jhangiani S."/>
            <person name="Johnson A."/>
            <person name="Khan Z."/>
            <person name="Li Z."/>
            <person name="Liu W."/>
            <person name="Liu X."/>
            <person name="Perez L."/>
            <person name="Shen H."/>
            <person name="Wang Q."/>
            <person name="Watt J."/>
            <person name="Xi L."/>
            <person name="Xin Y."/>
            <person name="Zhou J."/>
            <person name="Deng J."/>
            <person name="Jiang H."/>
            <person name="Liu Y."/>
            <person name="Qu J."/>
            <person name="Song X.-Z."/>
            <person name="Zhang L."/>
            <person name="Villasana D."/>
            <person name="Johnson A."/>
            <person name="Liu J."/>
            <person name="Liyanage D."/>
            <person name="Lorensuhewa L."/>
            <person name="Robinson T."/>
            <person name="Song A."/>
            <person name="Song B.-B."/>
            <person name="Dinh H."/>
            <person name="Thornton R."/>
            <person name="Coyle M."/>
            <person name="Francisco L."/>
            <person name="Jackson L."/>
            <person name="Javaid M."/>
            <person name="Korchina V."/>
            <person name="Kovar C."/>
            <person name="Mata R."/>
            <person name="Mathew T."/>
            <person name="Ngo R."/>
            <person name="Nguyen L."/>
            <person name="Nguyen N."/>
            <person name="Okwuonu G."/>
            <person name="Ongeri F."/>
            <person name="Pham C."/>
            <person name="Simmons D."/>
            <person name="Wilczek-Boney K."/>
            <person name="Hale W."/>
            <person name="Jakkamsetti A."/>
            <person name="Pham P."/>
            <person name="Ruth R."/>
            <person name="San Lucas F."/>
            <person name="Warren J."/>
            <person name="Zhang J."/>
            <person name="Zhao Z."/>
            <person name="Zhou C."/>
            <person name="Zhu D."/>
            <person name="Lee S."/>
            <person name="Bess C."/>
            <person name="Blankenburg K."/>
            <person name="Forbes L."/>
            <person name="Fu Q."/>
            <person name="Gubbala S."/>
            <person name="Hirani K."/>
            <person name="Jayaseelan J.C."/>
            <person name="Lara F."/>
            <person name="Munidasa M."/>
            <person name="Palculict T."/>
            <person name="Patil S."/>
            <person name="Pu L.-L."/>
            <person name="Saada N."/>
            <person name="Tang L."/>
            <person name="Weissenberger G."/>
            <person name="Zhu Y."/>
            <person name="Hemphill L."/>
            <person name="Shang Y."/>
            <person name="Youmans B."/>
            <person name="Ayvaz T."/>
            <person name="Ross M."/>
            <person name="Santibanez J."/>
            <person name="Aqrawi P."/>
            <person name="Gross S."/>
            <person name="Joshi V."/>
            <person name="Fowler G."/>
            <person name="Nazareth L."/>
            <person name="Reid J."/>
            <person name="Worley K."/>
            <person name="Petrosino J."/>
            <person name="Highlander S."/>
            <person name="Gibbs R."/>
        </authorList>
    </citation>
    <scope>NUCLEOTIDE SEQUENCE [LARGE SCALE GENOMIC DNA]</scope>
    <source>
        <strain evidence="1">ATCC 35910</strain>
    </source>
</reference>
<organism evidence="1 2">
    <name type="scientific">Chryseobacterium gleum ATCC 35910</name>
    <dbReference type="NCBI Taxonomy" id="525257"/>
    <lineage>
        <taxon>Bacteria</taxon>
        <taxon>Pseudomonadati</taxon>
        <taxon>Bacteroidota</taxon>
        <taxon>Flavobacteriia</taxon>
        <taxon>Flavobacteriales</taxon>
        <taxon>Weeksellaceae</taxon>
        <taxon>Chryseobacterium group</taxon>
        <taxon>Chryseobacterium</taxon>
    </lineage>
</organism>